<keyword evidence="1" id="KW-0472">Membrane</keyword>
<sequence>MSTGSVARLWLLREQGSGALIAVSFFTILTIFPLILLIRVPAPQAATYSCNVQLSSKENSLIGEPCSPSEDRGVVALILYS</sequence>
<feature type="transmembrane region" description="Helical" evidence="1">
    <location>
        <begin position="20"/>
        <end position="38"/>
    </location>
</feature>
<protein>
    <submittedName>
        <fullName evidence="2">Uncharacterized protein</fullName>
    </submittedName>
</protein>
<organism evidence="2 3">
    <name type="scientific">Ectobacillus funiculus</name>
    <dbReference type="NCBI Taxonomy" id="137993"/>
    <lineage>
        <taxon>Bacteria</taxon>
        <taxon>Bacillati</taxon>
        <taxon>Bacillota</taxon>
        <taxon>Bacilli</taxon>
        <taxon>Bacillales</taxon>
        <taxon>Bacillaceae</taxon>
        <taxon>Ectobacillus</taxon>
    </lineage>
</organism>
<keyword evidence="1" id="KW-0812">Transmembrane</keyword>
<gene>
    <name evidence="2" type="ORF">ACFFMS_25850</name>
</gene>
<keyword evidence="1" id="KW-1133">Transmembrane helix</keyword>
<accession>A0ABV5WM42</accession>
<comment type="caution">
    <text evidence="2">The sequence shown here is derived from an EMBL/GenBank/DDBJ whole genome shotgun (WGS) entry which is preliminary data.</text>
</comment>
<reference evidence="2 3" key="1">
    <citation type="submission" date="2024-09" db="EMBL/GenBank/DDBJ databases">
        <authorList>
            <person name="Sun Q."/>
            <person name="Mori K."/>
        </authorList>
    </citation>
    <scope>NUCLEOTIDE SEQUENCE [LARGE SCALE GENOMIC DNA]</scope>
    <source>
        <strain evidence="2 3">JCM 11201</strain>
    </source>
</reference>
<proteinExistence type="predicted"/>
<evidence type="ECO:0000313" key="3">
    <source>
        <dbReference type="Proteomes" id="UP001589609"/>
    </source>
</evidence>
<dbReference type="Proteomes" id="UP001589609">
    <property type="component" value="Unassembled WGS sequence"/>
</dbReference>
<evidence type="ECO:0000313" key="2">
    <source>
        <dbReference type="EMBL" id="MFB9761664.1"/>
    </source>
</evidence>
<keyword evidence="3" id="KW-1185">Reference proteome</keyword>
<name>A0ABV5WM42_9BACI</name>
<evidence type="ECO:0000256" key="1">
    <source>
        <dbReference type="SAM" id="Phobius"/>
    </source>
</evidence>
<dbReference type="EMBL" id="JBHMAF010000196">
    <property type="protein sequence ID" value="MFB9761664.1"/>
    <property type="molecule type" value="Genomic_DNA"/>
</dbReference>